<sequence length="64" mass="7529">MKWVFKTKRGYALVLSEIRLSLCYGTIVISFPKNNPENFWIRIQIILYLTPVTITKFVFCLDSV</sequence>
<dbReference type="AlphaFoldDB" id="A0ABD2AHH5"/>
<evidence type="ECO:0000313" key="2">
    <source>
        <dbReference type="EMBL" id="KAL2719841.1"/>
    </source>
</evidence>
<accession>A0ABD2AHH5</accession>
<feature type="transmembrane region" description="Helical" evidence="1">
    <location>
        <begin position="12"/>
        <end position="33"/>
    </location>
</feature>
<proteinExistence type="predicted"/>
<keyword evidence="1" id="KW-1133">Transmembrane helix</keyword>
<protein>
    <submittedName>
        <fullName evidence="2">Uncharacterized protein</fullName>
    </submittedName>
</protein>
<organism evidence="2 3">
    <name type="scientific">Vespula maculifrons</name>
    <name type="common">Eastern yellow jacket</name>
    <name type="synonym">Wasp</name>
    <dbReference type="NCBI Taxonomy" id="7453"/>
    <lineage>
        <taxon>Eukaryota</taxon>
        <taxon>Metazoa</taxon>
        <taxon>Ecdysozoa</taxon>
        <taxon>Arthropoda</taxon>
        <taxon>Hexapoda</taxon>
        <taxon>Insecta</taxon>
        <taxon>Pterygota</taxon>
        <taxon>Neoptera</taxon>
        <taxon>Endopterygota</taxon>
        <taxon>Hymenoptera</taxon>
        <taxon>Apocrita</taxon>
        <taxon>Aculeata</taxon>
        <taxon>Vespoidea</taxon>
        <taxon>Vespidae</taxon>
        <taxon>Vespinae</taxon>
        <taxon>Vespula</taxon>
    </lineage>
</organism>
<comment type="caution">
    <text evidence="2">The sequence shown here is derived from an EMBL/GenBank/DDBJ whole genome shotgun (WGS) entry which is preliminary data.</text>
</comment>
<name>A0ABD2AHH5_VESMC</name>
<keyword evidence="1" id="KW-0472">Membrane</keyword>
<reference evidence="2 3" key="1">
    <citation type="journal article" date="2024" name="Ann. Entomol. Soc. Am.">
        <title>Genomic analyses of the southern and eastern yellowjacket wasps (Hymenoptera: Vespidae) reveal evolutionary signatures of social life.</title>
        <authorList>
            <person name="Catto M.A."/>
            <person name="Caine P.B."/>
            <person name="Orr S.E."/>
            <person name="Hunt B.G."/>
            <person name="Goodisman M.A.D."/>
        </authorList>
    </citation>
    <scope>NUCLEOTIDE SEQUENCE [LARGE SCALE GENOMIC DNA]</scope>
    <source>
        <strain evidence="2">232</strain>
        <tissue evidence="2">Head and thorax</tissue>
    </source>
</reference>
<dbReference type="Proteomes" id="UP001607303">
    <property type="component" value="Unassembled WGS sequence"/>
</dbReference>
<evidence type="ECO:0000313" key="3">
    <source>
        <dbReference type="Proteomes" id="UP001607303"/>
    </source>
</evidence>
<keyword evidence="1" id="KW-0812">Transmembrane</keyword>
<feature type="transmembrane region" description="Helical" evidence="1">
    <location>
        <begin position="39"/>
        <end position="59"/>
    </location>
</feature>
<keyword evidence="3" id="KW-1185">Reference proteome</keyword>
<gene>
    <name evidence="2" type="ORF">V1477_021335</name>
</gene>
<evidence type="ECO:0000256" key="1">
    <source>
        <dbReference type="SAM" id="Phobius"/>
    </source>
</evidence>
<dbReference type="EMBL" id="JAYRBN010000119">
    <property type="protein sequence ID" value="KAL2719841.1"/>
    <property type="molecule type" value="Genomic_DNA"/>
</dbReference>